<dbReference type="RefSeq" id="WP_142026258.1">
    <property type="nucleotide sequence ID" value="NZ_VFQE01000001.1"/>
</dbReference>
<dbReference type="Proteomes" id="UP000319865">
    <property type="component" value="Unassembled WGS sequence"/>
</dbReference>
<proteinExistence type="predicted"/>
<organism evidence="1 2">
    <name type="scientific">Blastococcus colisei</name>
    <dbReference type="NCBI Taxonomy" id="1564162"/>
    <lineage>
        <taxon>Bacteria</taxon>
        <taxon>Bacillati</taxon>
        <taxon>Actinomycetota</taxon>
        <taxon>Actinomycetes</taxon>
        <taxon>Geodermatophilales</taxon>
        <taxon>Geodermatophilaceae</taxon>
        <taxon>Blastococcus</taxon>
    </lineage>
</organism>
<comment type="caution">
    <text evidence="1">The sequence shown here is derived from an EMBL/GenBank/DDBJ whole genome shotgun (WGS) entry which is preliminary data.</text>
</comment>
<sequence>MNKLRRSYEARVLLIPLGPSGLRTADEMARAGLDGLVVATVDPSVPQQDGQGLIAVSRPLGAHGWREPSPGEPLHHVVRDADIVILLASDLSDVSAALCEEAAAAASRSGALTAAVVVGSGHWDTHAGSTGMVALRRSVDMLVVVKGLQLAAPFLDVLRGGARPDVVVA</sequence>
<gene>
    <name evidence="1" type="ORF">FHU33_3277</name>
</gene>
<reference evidence="1 2" key="1">
    <citation type="submission" date="2019-06" db="EMBL/GenBank/DDBJ databases">
        <title>Sequencing the genomes of 1000 actinobacteria strains.</title>
        <authorList>
            <person name="Klenk H.-P."/>
        </authorList>
    </citation>
    <scope>NUCLEOTIDE SEQUENCE [LARGE SCALE GENOMIC DNA]</scope>
    <source>
        <strain evidence="1 2">DSM 46837</strain>
    </source>
</reference>
<dbReference type="OrthoDB" id="4457881at2"/>
<accession>A0A543PIA8</accession>
<dbReference type="AlphaFoldDB" id="A0A543PIA8"/>
<evidence type="ECO:0000313" key="1">
    <source>
        <dbReference type="EMBL" id="TQN43810.1"/>
    </source>
</evidence>
<evidence type="ECO:0000313" key="2">
    <source>
        <dbReference type="Proteomes" id="UP000319865"/>
    </source>
</evidence>
<dbReference type="EMBL" id="VFQE01000001">
    <property type="protein sequence ID" value="TQN43810.1"/>
    <property type="molecule type" value="Genomic_DNA"/>
</dbReference>
<name>A0A543PIA8_9ACTN</name>
<keyword evidence="2" id="KW-1185">Reference proteome</keyword>
<protein>
    <submittedName>
        <fullName evidence="1">Uncharacterized protein</fullName>
    </submittedName>
</protein>